<keyword evidence="2 7" id="KW-0560">Oxidoreductase</keyword>
<dbReference type="InterPro" id="IPR016163">
    <property type="entry name" value="Ald_DH_C"/>
</dbReference>
<comment type="subunit">
    <text evidence="5">Forms homodimers.</text>
</comment>
<feature type="domain" description="Aldehyde dehydrogenase" evidence="8">
    <location>
        <begin position="16"/>
        <end position="235"/>
    </location>
</feature>
<evidence type="ECO:0000313" key="10">
    <source>
        <dbReference type="Proteomes" id="UP000298416"/>
    </source>
</evidence>
<dbReference type="PANTHER" id="PTHR43860">
    <property type="entry name" value="BETAINE ALDEHYDE DEHYDROGENASE"/>
    <property type="match status" value="1"/>
</dbReference>
<accession>A0A8X8WXS8</accession>
<dbReference type="PROSITE" id="PS00070">
    <property type="entry name" value="ALDEHYDE_DEHYDR_CYS"/>
    <property type="match status" value="1"/>
</dbReference>
<dbReference type="FunFam" id="3.40.309.10:FF:000012">
    <property type="entry name" value="Betaine aldehyde dehydrogenase"/>
    <property type="match status" value="1"/>
</dbReference>
<dbReference type="Gene3D" id="3.40.309.10">
    <property type="entry name" value="Aldehyde Dehydrogenase, Chain A, domain 2"/>
    <property type="match status" value="1"/>
</dbReference>
<sequence>MAIPIPSRQLFIDGEWREPVHKNRIPIINPATEETIGDIPAATAEDVEIAVEAARKALVRNGGKDWANATGAHRAKYLRAIAAKITEKKSYLAKLEAIDCGKPLEEAAWDIDDVAGCFEYFADLAEAFDSKRKTPVSVPMDTFKCYVLKEPLGVVGLITPWNYPMLMATWKVAPALAAGCTAILKPSELASITCLELAEVCRDVGLPSGVLNILTGFGPEAGAPLVSHPDVDKVSCDLPFCFSVSCFSFELDVLHCNDHPPSMVNQQIAFTGSSATGSKIMTAAASLVKPVTLELGGKSPIVVFEDVDLDKAAEWALFGCFWTNGQICSATSRLIVHESIAEAFLEKLVKWCKNIKISDPLEEGCRLGPIVSSGQYEKVLKFISTAKDEGATILCGGAQPQHLKKGFYVEPTIITDVKTSMQIWREEVFGPVLCVKTFTSEEEAIELANDTHYGLGAAVLSQDHERCERLTKAFQAGIVWVNCSQPCFSQAPWGGKKRSGFGRELGEWGLDNYLNVKQVTKYESDDSWGWYKPPTKP</sequence>
<dbReference type="Proteomes" id="UP000298416">
    <property type="component" value="Unassembled WGS sequence"/>
</dbReference>
<evidence type="ECO:0000313" key="9">
    <source>
        <dbReference type="EMBL" id="KAG6403965.1"/>
    </source>
</evidence>
<evidence type="ECO:0000256" key="2">
    <source>
        <dbReference type="ARBA" id="ARBA00023002"/>
    </source>
</evidence>
<proteinExistence type="inferred from homology"/>
<evidence type="ECO:0000256" key="5">
    <source>
        <dbReference type="ARBA" id="ARBA00062104"/>
    </source>
</evidence>
<protein>
    <recommendedName>
        <fullName evidence="8">Aldehyde dehydrogenase domain-containing protein</fullName>
    </recommendedName>
</protein>
<dbReference type="EMBL" id="PNBA02000013">
    <property type="protein sequence ID" value="KAG6403965.1"/>
    <property type="molecule type" value="Genomic_DNA"/>
</dbReference>
<dbReference type="FunFam" id="3.40.605.10:FF:000007">
    <property type="entry name" value="NAD/NADP-dependent betaine aldehyde dehydrogenase"/>
    <property type="match status" value="1"/>
</dbReference>
<comment type="caution">
    <text evidence="9">The sequence shown here is derived from an EMBL/GenBank/DDBJ whole genome shotgun (WGS) entry which is preliminary data.</text>
</comment>
<comment type="similarity">
    <text evidence="1 7">Belongs to the aldehyde dehydrogenase family.</text>
</comment>
<organism evidence="9">
    <name type="scientific">Salvia splendens</name>
    <name type="common">Scarlet sage</name>
    <dbReference type="NCBI Taxonomy" id="180675"/>
    <lineage>
        <taxon>Eukaryota</taxon>
        <taxon>Viridiplantae</taxon>
        <taxon>Streptophyta</taxon>
        <taxon>Embryophyta</taxon>
        <taxon>Tracheophyta</taxon>
        <taxon>Spermatophyta</taxon>
        <taxon>Magnoliopsida</taxon>
        <taxon>eudicotyledons</taxon>
        <taxon>Gunneridae</taxon>
        <taxon>Pentapetalae</taxon>
        <taxon>asterids</taxon>
        <taxon>lamiids</taxon>
        <taxon>Lamiales</taxon>
        <taxon>Lamiaceae</taxon>
        <taxon>Nepetoideae</taxon>
        <taxon>Mentheae</taxon>
        <taxon>Salviinae</taxon>
        <taxon>Salvia</taxon>
        <taxon>Salvia subgen. Calosphace</taxon>
        <taxon>core Calosphace</taxon>
    </lineage>
</organism>
<dbReference type="InterPro" id="IPR016162">
    <property type="entry name" value="Ald_DH_N"/>
</dbReference>
<reference evidence="9" key="2">
    <citation type="submission" date="2020-08" db="EMBL/GenBank/DDBJ databases">
        <title>Plant Genome Project.</title>
        <authorList>
            <person name="Zhang R.-G."/>
        </authorList>
    </citation>
    <scope>NUCLEOTIDE SEQUENCE</scope>
    <source>
        <strain evidence="9">Huo1</strain>
        <tissue evidence="9">Leaf</tissue>
    </source>
</reference>
<evidence type="ECO:0000256" key="7">
    <source>
        <dbReference type="RuleBase" id="RU003345"/>
    </source>
</evidence>
<evidence type="ECO:0000256" key="3">
    <source>
        <dbReference type="ARBA" id="ARBA00023027"/>
    </source>
</evidence>
<keyword evidence="10" id="KW-1185">Reference proteome</keyword>
<dbReference type="AlphaFoldDB" id="A0A8X8WXS8"/>
<evidence type="ECO:0000259" key="8">
    <source>
        <dbReference type="Pfam" id="PF00171"/>
    </source>
</evidence>
<dbReference type="InterPro" id="IPR016160">
    <property type="entry name" value="Ald_DH_CS_CYS"/>
</dbReference>
<evidence type="ECO:0000256" key="1">
    <source>
        <dbReference type="ARBA" id="ARBA00009986"/>
    </source>
</evidence>
<dbReference type="Gene3D" id="3.40.605.10">
    <property type="entry name" value="Aldehyde Dehydrogenase, Chain A, domain 1"/>
    <property type="match status" value="1"/>
</dbReference>
<dbReference type="PANTHER" id="PTHR43860:SF2">
    <property type="entry name" value="BETAINE ALDEHYDE DEHYDROGENASE-RELATED"/>
    <property type="match status" value="1"/>
</dbReference>
<feature type="active site" evidence="6">
    <location>
        <position position="294"/>
    </location>
</feature>
<dbReference type="SUPFAM" id="SSF53720">
    <property type="entry name" value="ALDH-like"/>
    <property type="match status" value="2"/>
</dbReference>
<dbReference type="Pfam" id="PF00171">
    <property type="entry name" value="Aldedh"/>
    <property type="match status" value="2"/>
</dbReference>
<name>A0A8X8WXS8_SALSN</name>
<reference evidence="9" key="1">
    <citation type="submission" date="2018-01" db="EMBL/GenBank/DDBJ databases">
        <authorList>
            <person name="Mao J.F."/>
        </authorList>
    </citation>
    <scope>NUCLEOTIDE SEQUENCE</scope>
    <source>
        <strain evidence="9">Huo1</strain>
        <tissue evidence="9">Leaf</tissue>
    </source>
</reference>
<dbReference type="InterPro" id="IPR029510">
    <property type="entry name" value="Ald_DH_CS_GLU"/>
</dbReference>
<dbReference type="CDD" id="cd07110">
    <property type="entry name" value="ALDH_F10_BADH"/>
    <property type="match status" value="1"/>
</dbReference>
<dbReference type="GO" id="GO:0110095">
    <property type="term" value="P:cellular detoxification of aldehyde"/>
    <property type="evidence" value="ECO:0007669"/>
    <property type="project" value="UniProtKB-ARBA"/>
</dbReference>
<feature type="domain" description="Aldehyde dehydrogenase" evidence="8">
    <location>
        <begin position="267"/>
        <end position="519"/>
    </location>
</feature>
<evidence type="ECO:0000256" key="4">
    <source>
        <dbReference type="ARBA" id="ARBA00037921"/>
    </source>
</evidence>
<dbReference type="GO" id="GO:0019145">
    <property type="term" value="F:aminobutyraldehyde dehydrogenase (NAD+) activity"/>
    <property type="evidence" value="ECO:0007669"/>
    <property type="project" value="UniProtKB-ARBA"/>
</dbReference>
<evidence type="ECO:0000256" key="6">
    <source>
        <dbReference type="PROSITE-ProRule" id="PRU10007"/>
    </source>
</evidence>
<keyword evidence="3" id="KW-0520">NAD</keyword>
<dbReference type="PROSITE" id="PS00687">
    <property type="entry name" value="ALDEHYDE_DEHYDR_GLU"/>
    <property type="match status" value="1"/>
</dbReference>
<gene>
    <name evidence="9" type="ORF">SASPL_136199</name>
</gene>
<dbReference type="InterPro" id="IPR016161">
    <property type="entry name" value="Ald_DH/histidinol_DH"/>
</dbReference>
<comment type="pathway">
    <text evidence="4">Amine and polyamine biosynthesis; betaine biosynthesis via choline pathway; betaine from betaine aldehyde: step 1/1.</text>
</comment>
<dbReference type="InterPro" id="IPR015590">
    <property type="entry name" value="Aldehyde_DH_dom"/>
</dbReference>